<evidence type="ECO:0008006" key="4">
    <source>
        <dbReference type="Google" id="ProtNLM"/>
    </source>
</evidence>
<dbReference type="Proteomes" id="UP001444661">
    <property type="component" value="Unassembled WGS sequence"/>
</dbReference>
<comment type="caution">
    <text evidence="2">The sequence shown here is derived from an EMBL/GenBank/DDBJ whole genome shotgun (WGS) entry which is preliminary data.</text>
</comment>
<evidence type="ECO:0000313" key="2">
    <source>
        <dbReference type="EMBL" id="KAK8040076.1"/>
    </source>
</evidence>
<name>A0ABR1T0H3_9PEZI</name>
<evidence type="ECO:0000256" key="1">
    <source>
        <dbReference type="SAM" id="MobiDB-lite"/>
    </source>
</evidence>
<accession>A0ABR1T0H3</accession>
<evidence type="ECO:0000313" key="3">
    <source>
        <dbReference type="Proteomes" id="UP001444661"/>
    </source>
</evidence>
<proteinExistence type="predicted"/>
<protein>
    <recommendedName>
        <fullName evidence="4">F-box domain-containing protein</fullName>
    </recommendedName>
</protein>
<organism evidence="2 3">
    <name type="scientific">Apiospora rasikravindrae</name>
    <dbReference type="NCBI Taxonomy" id="990691"/>
    <lineage>
        <taxon>Eukaryota</taxon>
        <taxon>Fungi</taxon>
        <taxon>Dikarya</taxon>
        <taxon>Ascomycota</taxon>
        <taxon>Pezizomycotina</taxon>
        <taxon>Sordariomycetes</taxon>
        <taxon>Xylariomycetidae</taxon>
        <taxon>Amphisphaeriales</taxon>
        <taxon>Apiosporaceae</taxon>
        <taxon>Apiospora</taxon>
    </lineage>
</organism>
<sequence>MADSRSRPCLFESLPTELLLQILSRLPDLTSLDSVLHASPTTYRNFDEYAVEITETILACDYNLVVSYHRHPCRTDEVHHGPHPIESGVTCAYVRVMFNMMAAIRSSRFPIHSLSEFCQEVVDPFWWKTTRCGRSTLGYFMPESLPKDTPPKVVRSLIATYRRLTWLSLDCLKLYMARFESFCPSRPAIGKKAFGKGRRAGTIQNNAEGLDQVPGQPVVTRSGGPPSWVEEQRATRAFWRLQFMYDMRRAARGSLLPTWPAEDVEQLRNCNQTQLLSLYSPVYDRGLRPEHEEIYSAAEYMQTAHGGRWPDEVVPASGSRSSLLQVSRGELGWPLPCHERRGDKKLAMPSPAVRLWPNLNRHLLWWDFTQGLRLGFAFWSDERLRARGLMGQPEALGEWAQFKYAYAWHSLAKAYQALDGEVSSCWFSRIM</sequence>
<gene>
    <name evidence="2" type="ORF">PG993_008487</name>
</gene>
<dbReference type="EMBL" id="JAQQWK010000006">
    <property type="protein sequence ID" value="KAK8040076.1"/>
    <property type="molecule type" value="Genomic_DNA"/>
</dbReference>
<reference evidence="2 3" key="1">
    <citation type="submission" date="2023-01" db="EMBL/GenBank/DDBJ databases">
        <title>Analysis of 21 Apiospora genomes using comparative genomics revels a genus with tremendous synthesis potential of carbohydrate active enzymes and secondary metabolites.</title>
        <authorList>
            <person name="Sorensen T."/>
        </authorList>
    </citation>
    <scope>NUCLEOTIDE SEQUENCE [LARGE SCALE GENOMIC DNA]</scope>
    <source>
        <strain evidence="2 3">CBS 33761</strain>
    </source>
</reference>
<feature type="region of interest" description="Disordered" evidence="1">
    <location>
        <begin position="208"/>
        <end position="228"/>
    </location>
</feature>
<keyword evidence="3" id="KW-1185">Reference proteome</keyword>